<comment type="caution">
    <text evidence="2">The sequence shown here is derived from an EMBL/GenBank/DDBJ whole genome shotgun (WGS) entry which is preliminary data.</text>
</comment>
<reference evidence="2 3" key="1">
    <citation type="submission" date="2019-05" db="EMBL/GenBank/DDBJ databases">
        <title>Another draft genome of Portunus trituberculatus and its Hox gene families provides insights of decapod evolution.</title>
        <authorList>
            <person name="Jeong J.-H."/>
            <person name="Song I."/>
            <person name="Kim S."/>
            <person name="Choi T."/>
            <person name="Kim D."/>
            <person name="Ryu S."/>
            <person name="Kim W."/>
        </authorList>
    </citation>
    <scope>NUCLEOTIDE SEQUENCE [LARGE SCALE GENOMIC DNA]</scope>
    <source>
        <tissue evidence="2">Muscle</tissue>
    </source>
</reference>
<accession>A0A5B7DQD1</accession>
<sequence length="239" mass="26821">MPPPFVVFGGGGGGVPRWAAVPGLPDDGGRDVESVCGVGRGDSTQGLVYWGETDQDRHRQRGLEFLTSPVDSLISPVDDEDDDDLPSNQDDDTNTQVRPAHFRSLSVSRTLHSTRADLKCSVMYNLRLMCMCLPCAAQSPESSCVSAQDNWETGGESDGRAIYAPEVDTHEERRFSERFFPRNFPPPSRRNRRRTKKRHHVHSPQYFLMVPVLMFSKYTTPHSIIFLVLEGLSRWDAGR</sequence>
<evidence type="ECO:0000256" key="1">
    <source>
        <dbReference type="SAM" id="MobiDB-lite"/>
    </source>
</evidence>
<dbReference type="AlphaFoldDB" id="A0A5B7DQD1"/>
<keyword evidence="3" id="KW-1185">Reference proteome</keyword>
<evidence type="ECO:0000313" key="2">
    <source>
        <dbReference type="EMBL" id="MPC23317.1"/>
    </source>
</evidence>
<name>A0A5B7DQD1_PORTR</name>
<feature type="compositionally biased region" description="Acidic residues" evidence="1">
    <location>
        <begin position="77"/>
        <end position="93"/>
    </location>
</feature>
<dbReference type="OrthoDB" id="6340748at2759"/>
<gene>
    <name evidence="2" type="ORF">E2C01_016361</name>
</gene>
<dbReference type="EMBL" id="VSRR010001190">
    <property type="protein sequence ID" value="MPC23317.1"/>
    <property type="molecule type" value="Genomic_DNA"/>
</dbReference>
<feature type="region of interest" description="Disordered" evidence="1">
    <location>
        <begin position="69"/>
        <end position="99"/>
    </location>
</feature>
<protein>
    <submittedName>
        <fullName evidence="2">Uncharacterized protein</fullName>
    </submittedName>
</protein>
<evidence type="ECO:0000313" key="3">
    <source>
        <dbReference type="Proteomes" id="UP000324222"/>
    </source>
</evidence>
<proteinExistence type="predicted"/>
<dbReference type="Proteomes" id="UP000324222">
    <property type="component" value="Unassembled WGS sequence"/>
</dbReference>
<organism evidence="2 3">
    <name type="scientific">Portunus trituberculatus</name>
    <name type="common">Swimming crab</name>
    <name type="synonym">Neptunus trituberculatus</name>
    <dbReference type="NCBI Taxonomy" id="210409"/>
    <lineage>
        <taxon>Eukaryota</taxon>
        <taxon>Metazoa</taxon>
        <taxon>Ecdysozoa</taxon>
        <taxon>Arthropoda</taxon>
        <taxon>Crustacea</taxon>
        <taxon>Multicrustacea</taxon>
        <taxon>Malacostraca</taxon>
        <taxon>Eumalacostraca</taxon>
        <taxon>Eucarida</taxon>
        <taxon>Decapoda</taxon>
        <taxon>Pleocyemata</taxon>
        <taxon>Brachyura</taxon>
        <taxon>Eubrachyura</taxon>
        <taxon>Portunoidea</taxon>
        <taxon>Portunidae</taxon>
        <taxon>Portuninae</taxon>
        <taxon>Portunus</taxon>
    </lineage>
</organism>